<proteinExistence type="predicted"/>
<dbReference type="AlphaFoldDB" id="A0A4Q7KS87"/>
<evidence type="ECO:0000313" key="2">
    <source>
        <dbReference type="Proteomes" id="UP000294257"/>
    </source>
</evidence>
<organism evidence="1 2">
    <name type="scientific">Herbihabitans rhizosphaerae</name>
    <dbReference type="NCBI Taxonomy" id="1872711"/>
    <lineage>
        <taxon>Bacteria</taxon>
        <taxon>Bacillati</taxon>
        <taxon>Actinomycetota</taxon>
        <taxon>Actinomycetes</taxon>
        <taxon>Pseudonocardiales</taxon>
        <taxon>Pseudonocardiaceae</taxon>
        <taxon>Herbihabitans</taxon>
    </lineage>
</organism>
<dbReference type="Proteomes" id="UP000294257">
    <property type="component" value="Unassembled WGS sequence"/>
</dbReference>
<sequence>MTAQQPDNQALIDALRRAYTEQRPPGEDFAAALVGATLFVPLTPEGGPVGFGDPPALHAFPDQESMIAFYAANTTAGEVPRAALVPARDLCAMSLQHHYDVAVTIPETAYRLGRGETQAVAEGVVRVDSGAVVTTDNTPIRIGRPAQDPSAECLADLRAAIADMPARVVWFWMRLGDGPAHLGLAVRPDTAELRQRVGHAIQPVWERHSPDNAVITVLPVRPPYDAHIAESGEPLEPSA</sequence>
<name>A0A4Q7KS87_9PSEU</name>
<dbReference type="EMBL" id="SGWQ01000004">
    <property type="protein sequence ID" value="RZS38970.1"/>
    <property type="molecule type" value="Genomic_DNA"/>
</dbReference>
<protein>
    <submittedName>
        <fullName evidence="1">Uncharacterized protein</fullName>
    </submittedName>
</protein>
<keyword evidence="2" id="KW-1185">Reference proteome</keyword>
<comment type="caution">
    <text evidence="1">The sequence shown here is derived from an EMBL/GenBank/DDBJ whole genome shotgun (WGS) entry which is preliminary data.</text>
</comment>
<reference evidence="1 2" key="1">
    <citation type="submission" date="2019-02" db="EMBL/GenBank/DDBJ databases">
        <title>Genomic Encyclopedia of Type Strains, Phase IV (KMG-IV): sequencing the most valuable type-strain genomes for metagenomic binning, comparative biology and taxonomic classification.</title>
        <authorList>
            <person name="Goeker M."/>
        </authorList>
    </citation>
    <scope>NUCLEOTIDE SEQUENCE [LARGE SCALE GENOMIC DNA]</scope>
    <source>
        <strain evidence="1 2">DSM 101727</strain>
    </source>
</reference>
<evidence type="ECO:0000313" key="1">
    <source>
        <dbReference type="EMBL" id="RZS38970.1"/>
    </source>
</evidence>
<dbReference type="RefSeq" id="WP_130344569.1">
    <property type="nucleotide sequence ID" value="NZ_SGWQ01000004.1"/>
</dbReference>
<accession>A0A4Q7KS87</accession>
<gene>
    <name evidence="1" type="ORF">EV193_104181</name>
</gene>